<comment type="function">
    <text evidence="3">This enzyme is involved in nucleotide metabolism: it produces dUMP, the immediate precursor of thymidine nucleotides and it decreases the intracellular concentration of dUTP so that uracil cannot be incorporated into DNA.</text>
</comment>
<evidence type="ECO:0000313" key="7">
    <source>
        <dbReference type="Proteomes" id="UP000186879"/>
    </source>
</evidence>
<dbReference type="EMBL" id="CP017921">
    <property type="protein sequence ID" value="APH39799.1"/>
    <property type="molecule type" value="Genomic_DNA"/>
</dbReference>
<dbReference type="InterPro" id="IPR036157">
    <property type="entry name" value="dUTPase-like_sf"/>
</dbReference>
<dbReference type="KEGG" id="mhaz:BHR79_10145"/>
<dbReference type="OrthoDB" id="45265at2157"/>
<dbReference type="PANTHER" id="PTHR42680:SF1">
    <property type="entry name" value="DEOXYURIDINE 5'-TRIPHOSPHATE NUCLEOTIDOHYDROLASE"/>
    <property type="match status" value="1"/>
</dbReference>
<keyword evidence="7" id="KW-1185">Reference proteome</keyword>
<accession>A0A1L3Q4J3</accession>
<dbReference type="SUPFAM" id="SSF51283">
    <property type="entry name" value="dUTPase-like"/>
    <property type="match status" value="1"/>
</dbReference>
<dbReference type="GO" id="GO:0008829">
    <property type="term" value="F:dCTP deaminase activity"/>
    <property type="evidence" value="ECO:0007669"/>
    <property type="project" value="InterPro"/>
</dbReference>
<sequence>MAMLSRNELSKLLEGEQPLVEGFVDKELQVQPNGIELTLESVHRINGKGTIDFDNSKRQIPESIPLDFEEEWIDLEKGIYKIVFNEIVNIPKTLAALATPRSSLIRAGATLETAVWDAGYRGRSECLLVVYSPNGLKLQKNARLIQLVFYTLHTEVNEGYNGKYQNENTCLQ</sequence>
<reference evidence="5 9" key="3">
    <citation type="submission" date="2018-10" db="EMBL/GenBank/DDBJ databases">
        <title>Cultivation of a novel Methanohalophilus strain from Kebrit Deep of the Red Sea and a genomic comparison of members of the genus Methanohalophilus.</title>
        <authorList>
            <person name="Guan Y."/>
            <person name="Ngugi D.K."/>
            <person name="Stingl U."/>
        </authorList>
    </citation>
    <scope>NUCLEOTIDE SEQUENCE [LARGE SCALE GENOMIC DNA]</scope>
    <source>
        <strain evidence="5 9">DSM 3094</strain>
    </source>
</reference>
<dbReference type="CDD" id="cd07557">
    <property type="entry name" value="trimeric_dUTPase"/>
    <property type="match status" value="1"/>
</dbReference>
<dbReference type="RefSeq" id="WP_072562213.1">
    <property type="nucleotide sequence ID" value="NZ_CP017921.1"/>
</dbReference>
<protein>
    <recommendedName>
        <fullName evidence="3">Probable deoxyuridine 5'-triphosphate nucleotidohydrolase</fullName>
        <shortName evidence="3">dUTPase</shortName>
        <ecNumber evidence="3">3.6.1.23</ecNumber>
    </recommendedName>
    <alternativeName>
        <fullName evidence="3">dUTP pyrophosphatase</fullName>
    </alternativeName>
</protein>
<evidence type="ECO:0000256" key="1">
    <source>
        <dbReference type="ARBA" id="ARBA00022801"/>
    </source>
</evidence>
<dbReference type="InterPro" id="IPR011962">
    <property type="entry name" value="dCTP_deaminase"/>
</dbReference>
<dbReference type="GO" id="GO:0006226">
    <property type="term" value="P:dUMP biosynthetic process"/>
    <property type="evidence" value="ECO:0007669"/>
    <property type="project" value="UniProtKB-UniRule"/>
</dbReference>
<dbReference type="Proteomes" id="UP000198669">
    <property type="component" value="Unassembled WGS sequence"/>
</dbReference>
<evidence type="ECO:0000313" key="6">
    <source>
        <dbReference type="EMBL" id="SDW41322.1"/>
    </source>
</evidence>
<dbReference type="STRING" id="2177.BHR79_10145"/>
<keyword evidence="2 3" id="KW-0546">Nucleotide metabolism</keyword>
<dbReference type="Pfam" id="PF22769">
    <property type="entry name" value="DCD"/>
    <property type="match status" value="1"/>
</dbReference>
<gene>
    <name evidence="3" type="primary">dut</name>
    <name evidence="4" type="ORF">BHR79_10145</name>
    <name evidence="5" type="ORF">EFE40_05115</name>
    <name evidence="6" type="ORF">SAMN04515625_0949</name>
</gene>
<dbReference type="Proteomes" id="UP000186879">
    <property type="component" value="Chromosome"/>
</dbReference>
<dbReference type="GeneID" id="30584135"/>
<evidence type="ECO:0000256" key="2">
    <source>
        <dbReference type="ARBA" id="ARBA00023080"/>
    </source>
</evidence>
<dbReference type="HAMAP" id="MF_00635">
    <property type="entry name" value="dUTPase_arch"/>
    <property type="match status" value="1"/>
</dbReference>
<dbReference type="GO" id="GO:0004170">
    <property type="term" value="F:dUTP diphosphatase activity"/>
    <property type="evidence" value="ECO:0007669"/>
    <property type="project" value="UniProtKB-UniRule"/>
</dbReference>
<evidence type="ECO:0000256" key="3">
    <source>
        <dbReference type="HAMAP-Rule" id="MF_00635"/>
    </source>
</evidence>
<reference evidence="6 8" key="2">
    <citation type="submission" date="2016-10" db="EMBL/GenBank/DDBJ databases">
        <authorList>
            <person name="de Groot N.N."/>
        </authorList>
    </citation>
    <scope>NUCLEOTIDE SEQUENCE [LARGE SCALE GENOMIC DNA]</scope>
    <source>
        <strain evidence="6 8">Z-7982</strain>
    </source>
</reference>
<evidence type="ECO:0000313" key="4">
    <source>
        <dbReference type="EMBL" id="APH39799.1"/>
    </source>
</evidence>
<reference evidence="4 7" key="1">
    <citation type="submission" date="2016-10" db="EMBL/GenBank/DDBJ databases">
        <title>Methanohalophilus halophilus.</title>
        <authorList>
            <person name="L'haridon S."/>
        </authorList>
    </citation>
    <scope>NUCLEOTIDE SEQUENCE [LARGE SCALE GENOMIC DNA]</scope>
    <source>
        <strain evidence="4 7">Z-7982</strain>
    </source>
</reference>
<comment type="similarity">
    <text evidence="3">Belongs to the dCTP deaminase family. Archaeal dUTPase subfamily.</text>
</comment>
<proteinExistence type="inferred from homology"/>
<dbReference type="UniPathway" id="UPA00610">
    <property type="reaction ID" value="UER00666"/>
</dbReference>
<dbReference type="PANTHER" id="PTHR42680">
    <property type="entry name" value="DCTP DEAMINASE"/>
    <property type="match status" value="1"/>
</dbReference>
<evidence type="ECO:0000313" key="9">
    <source>
        <dbReference type="Proteomes" id="UP000267921"/>
    </source>
</evidence>
<dbReference type="InterPro" id="IPR033704">
    <property type="entry name" value="dUTPase_trimeric"/>
</dbReference>
<comment type="pathway">
    <text evidence="3">Pyrimidine metabolism; dUMP biosynthesis; dUMP from dCTP (dUTP route): step 2/2.</text>
</comment>
<dbReference type="Proteomes" id="UP000267921">
    <property type="component" value="Unassembled WGS sequence"/>
</dbReference>
<dbReference type="InterPro" id="IPR023537">
    <property type="entry name" value="dUTPase_archaeal"/>
</dbReference>
<dbReference type="EMBL" id="RJJG01000004">
    <property type="protein sequence ID" value="RNI08857.1"/>
    <property type="molecule type" value="Genomic_DNA"/>
</dbReference>
<evidence type="ECO:0000313" key="8">
    <source>
        <dbReference type="Proteomes" id="UP000198669"/>
    </source>
</evidence>
<dbReference type="Gene3D" id="2.70.40.10">
    <property type="match status" value="1"/>
</dbReference>
<dbReference type="AlphaFoldDB" id="A0A1L3Q4J3"/>
<dbReference type="EMBL" id="FNMU01000002">
    <property type="protein sequence ID" value="SDW41322.1"/>
    <property type="molecule type" value="Genomic_DNA"/>
</dbReference>
<dbReference type="NCBIfam" id="NF002598">
    <property type="entry name" value="PRK02253.1"/>
    <property type="match status" value="1"/>
</dbReference>
<dbReference type="EC" id="3.6.1.23" evidence="3"/>
<organism evidence="4 7">
    <name type="scientific">Methanohalophilus halophilus</name>
    <dbReference type="NCBI Taxonomy" id="2177"/>
    <lineage>
        <taxon>Archaea</taxon>
        <taxon>Methanobacteriati</taxon>
        <taxon>Methanobacteriota</taxon>
        <taxon>Stenosarchaea group</taxon>
        <taxon>Methanomicrobia</taxon>
        <taxon>Methanosarcinales</taxon>
        <taxon>Methanosarcinaceae</taxon>
        <taxon>Methanohalophilus</taxon>
    </lineage>
</organism>
<comment type="catalytic activity">
    <reaction evidence="3">
        <text>dUTP + H2O = dUMP + diphosphate + H(+)</text>
        <dbReference type="Rhea" id="RHEA:10248"/>
        <dbReference type="ChEBI" id="CHEBI:15377"/>
        <dbReference type="ChEBI" id="CHEBI:15378"/>
        <dbReference type="ChEBI" id="CHEBI:33019"/>
        <dbReference type="ChEBI" id="CHEBI:61555"/>
        <dbReference type="ChEBI" id="CHEBI:246422"/>
        <dbReference type="EC" id="3.6.1.23"/>
    </reaction>
</comment>
<name>A0A1L3Q4J3_9EURY</name>
<dbReference type="GO" id="GO:0006229">
    <property type="term" value="P:dUTP biosynthetic process"/>
    <property type="evidence" value="ECO:0007669"/>
    <property type="project" value="InterPro"/>
</dbReference>
<evidence type="ECO:0000313" key="5">
    <source>
        <dbReference type="EMBL" id="RNI08857.1"/>
    </source>
</evidence>
<keyword evidence="1 3" id="KW-0378">Hydrolase</keyword>